<dbReference type="Proteomes" id="UP000183454">
    <property type="component" value="Unassembled WGS sequence"/>
</dbReference>
<dbReference type="SUPFAM" id="SSF52743">
    <property type="entry name" value="Subtilisin-like"/>
    <property type="match status" value="1"/>
</dbReference>
<keyword evidence="3" id="KW-0378">Hydrolase</keyword>
<comment type="caution">
    <text evidence="5">Lacks conserved residue(s) required for the propagation of feature annotation.</text>
</comment>
<dbReference type="InterPro" id="IPR034073">
    <property type="entry name" value="Subtilisin_DY-like_dom"/>
</dbReference>
<keyword evidence="2" id="KW-0645">Protease</keyword>
<dbReference type="Gene3D" id="3.40.50.200">
    <property type="entry name" value="Peptidase S8/S53 domain"/>
    <property type="match status" value="1"/>
</dbReference>
<keyword evidence="6" id="KW-1133">Transmembrane helix</keyword>
<evidence type="ECO:0000256" key="3">
    <source>
        <dbReference type="ARBA" id="ARBA00022801"/>
    </source>
</evidence>
<dbReference type="PRINTS" id="PR00723">
    <property type="entry name" value="SUBTILISIN"/>
</dbReference>
<dbReference type="AlphaFoldDB" id="A0A1H2ZG38"/>
<evidence type="ECO:0000256" key="4">
    <source>
        <dbReference type="ARBA" id="ARBA00022825"/>
    </source>
</evidence>
<accession>A0A1H2ZG38</accession>
<dbReference type="InterPro" id="IPR050131">
    <property type="entry name" value="Peptidase_S8_subtilisin-like"/>
</dbReference>
<comment type="similarity">
    <text evidence="1 5">Belongs to the peptidase S8 family.</text>
</comment>
<dbReference type="PROSITE" id="PS51892">
    <property type="entry name" value="SUBTILASE"/>
    <property type="match status" value="1"/>
</dbReference>
<dbReference type="PANTHER" id="PTHR43806:SF11">
    <property type="entry name" value="CEREVISIN-RELATED"/>
    <property type="match status" value="1"/>
</dbReference>
<keyword evidence="6" id="KW-0812">Transmembrane</keyword>
<dbReference type="PANTHER" id="PTHR43806">
    <property type="entry name" value="PEPTIDASE S8"/>
    <property type="match status" value="1"/>
</dbReference>
<dbReference type="InterPro" id="IPR036852">
    <property type="entry name" value="Peptidase_S8/S53_dom_sf"/>
</dbReference>
<sequence>MAIIENQIPPVQPLSSDYKCRVVVKFKPDMQLPYSGAITEVLEQRLGSAWVELNSRFHGLRLAPYFSTIEEGQLRQFALGEAPGTTAKSQTSFLQYYAIECPEGVEAKAIADELRSWPTVETAYVEGGPTPPPLNPSDDPRSINQGYLDAAPGGINARAVWPTADGSGIGFVDLEQGWTLNHEDLAAANITIISGVSQAYHGHGTAVLGEVSAVDNTRGGIGIAPGATARVVSQWRTASTYNTAEAILSAAAAMSAGDVLLLEAQTSHPNASGYVPVEVEQAVFDAIQYATSQGIVVVEAGANGSVDLDTFQDYDGKQILNRTSTDFRDSGAIMVGAASSTAPHQRLSFSNYGSRIDCFAWGENIDTCGDGWTGTSTTAYTTSFGGTSGASPIIAGAALLLQSWAVRIGRAIYTPQALRDVLSDANLHTHSADPGNDRIGVMPDLQKLIGSSKPKPFWLDVLAWAWLILLGALLITPGGILCIKCGSLDPGYLGDTAINLLGVISIGLGIYGFVQRARNKRS</sequence>
<reference evidence="8 9" key="1">
    <citation type="submission" date="2016-10" db="EMBL/GenBank/DDBJ databases">
        <authorList>
            <person name="de Groot N.N."/>
        </authorList>
    </citation>
    <scope>NUCLEOTIDE SEQUENCE [LARGE SCALE GENOMIC DNA]</scope>
    <source>
        <strain evidence="8 9">Nm110</strain>
    </source>
</reference>
<evidence type="ECO:0000313" key="9">
    <source>
        <dbReference type="Proteomes" id="UP000183454"/>
    </source>
</evidence>
<organism evidence="8 9">
    <name type="scientific">Nitrosomonas communis</name>
    <dbReference type="NCBI Taxonomy" id="44574"/>
    <lineage>
        <taxon>Bacteria</taxon>
        <taxon>Pseudomonadati</taxon>
        <taxon>Pseudomonadota</taxon>
        <taxon>Betaproteobacteria</taxon>
        <taxon>Nitrosomonadales</taxon>
        <taxon>Nitrosomonadaceae</taxon>
        <taxon>Nitrosomonas</taxon>
    </lineage>
</organism>
<dbReference type="PROSITE" id="PS00138">
    <property type="entry name" value="SUBTILASE_SER"/>
    <property type="match status" value="1"/>
</dbReference>
<feature type="domain" description="Peptidase S8/S53" evidence="7">
    <location>
        <begin position="198"/>
        <end position="426"/>
    </location>
</feature>
<name>A0A1H2ZG38_9PROT</name>
<protein>
    <submittedName>
        <fullName evidence="8">Subtilase family protein</fullName>
    </submittedName>
</protein>
<evidence type="ECO:0000313" key="8">
    <source>
        <dbReference type="EMBL" id="SDX16380.1"/>
    </source>
</evidence>
<keyword evidence="6" id="KW-0472">Membrane</keyword>
<dbReference type="InterPro" id="IPR000209">
    <property type="entry name" value="Peptidase_S8/S53_dom"/>
</dbReference>
<dbReference type="Pfam" id="PF00082">
    <property type="entry name" value="Peptidase_S8"/>
    <property type="match status" value="1"/>
</dbReference>
<evidence type="ECO:0000256" key="2">
    <source>
        <dbReference type="ARBA" id="ARBA00022670"/>
    </source>
</evidence>
<evidence type="ECO:0000256" key="1">
    <source>
        <dbReference type="ARBA" id="ARBA00011073"/>
    </source>
</evidence>
<feature type="transmembrane region" description="Helical" evidence="6">
    <location>
        <begin position="457"/>
        <end position="476"/>
    </location>
</feature>
<dbReference type="GO" id="GO:0004252">
    <property type="term" value="F:serine-type endopeptidase activity"/>
    <property type="evidence" value="ECO:0007669"/>
    <property type="project" value="InterPro"/>
</dbReference>
<dbReference type="GO" id="GO:0006508">
    <property type="term" value="P:proteolysis"/>
    <property type="evidence" value="ECO:0007669"/>
    <property type="project" value="UniProtKB-KW"/>
</dbReference>
<dbReference type="EMBL" id="FNNH01000075">
    <property type="protein sequence ID" value="SDX16380.1"/>
    <property type="molecule type" value="Genomic_DNA"/>
</dbReference>
<keyword evidence="4" id="KW-0720">Serine protease</keyword>
<proteinExistence type="inferred from homology"/>
<evidence type="ECO:0000259" key="7">
    <source>
        <dbReference type="Pfam" id="PF00082"/>
    </source>
</evidence>
<dbReference type="CDD" id="cd04843">
    <property type="entry name" value="Peptidases_S8_11"/>
    <property type="match status" value="1"/>
</dbReference>
<dbReference type="InterPro" id="IPR015500">
    <property type="entry name" value="Peptidase_S8_subtilisin-rel"/>
</dbReference>
<gene>
    <name evidence="8" type="ORF">SAMN05421882_10758</name>
</gene>
<evidence type="ECO:0000256" key="5">
    <source>
        <dbReference type="PROSITE-ProRule" id="PRU01240"/>
    </source>
</evidence>
<feature type="transmembrane region" description="Helical" evidence="6">
    <location>
        <begin position="496"/>
        <end position="514"/>
    </location>
</feature>
<dbReference type="InterPro" id="IPR023828">
    <property type="entry name" value="Peptidase_S8_Ser-AS"/>
</dbReference>
<dbReference type="RefSeq" id="WP_074668212.1">
    <property type="nucleotide sequence ID" value="NZ_FNNH01000075.1"/>
</dbReference>
<evidence type="ECO:0000256" key="6">
    <source>
        <dbReference type="SAM" id="Phobius"/>
    </source>
</evidence>